<evidence type="ECO:0000256" key="1">
    <source>
        <dbReference type="SAM" id="Phobius"/>
    </source>
</evidence>
<protein>
    <recommendedName>
        <fullName evidence="2">YdbS-like PH domain-containing protein</fullName>
    </recommendedName>
</protein>
<feature type="transmembrane region" description="Helical" evidence="1">
    <location>
        <begin position="21"/>
        <end position="44"/>
    </location>
</feature>
<sequence length="188" mass="19957">MSDGWWFQRDGERVVWRGTPRLSAALPGVGLGVLVCVAAAAAAITVDVRLAAGVLPGGGVAVWSVLGVKRTEFVLTTRALWAKRGVLGRSVRRVGTRKIQNTAFTQSPTGSVFGYGTVTVEVAGGEELELRRVDDPETVQTTLRERMAGTDGVIPGSSDQWRSVLRLTRAIRASVAHADSARGDDDAS</sequence>
<accession>A0A256IPB2</accession>
<reference evidence="3 4" key="1">
    <citation type="journal article" date="2014" name="Front. Microbiol.">
        <title>Population and genomic analysis of the genus Halorubrum.</title>
        <authorList>
            <person name="Fullmer M.S."/>
            <person name="Soucy S.M."/>
            <person name="Swithers K.S."/>
            <person name="Makkay A.M."/>
            <person name="Wheeler R."/>
            <person name="Ventosa A."/>
            <person name="Gogarten J.P."/>
            <person name="Papke R.T."/>
        </authorList>
    </citation>
    <scope>NUCLEOTIDE SEQUENCE [LARGE SCALE GENOMIC DNA]</scope>
    <source>
        <strain evidence="3 4">Cb34</strain>
    </source>
</reference>
<dbReference type="PANTHER" id="PTHR37938:SF1">
    <property type="entry name" value="BLL0215 PROTEIN"/>
    <property type="match status" value="1"/>
</dbReference>
<feature type="domain" description="YdbS-like PH" evidence="2">
    <location>
        <begin position="69"/>
        <end position="142"/>
    </location>
</feature>
<dbReference type="OrthoDB" id="204675at2157"/>
<gene>
    <name evidence="3" type="ORF">DJ70_03370</name>
</gene>
<dbReference type="InterPro" id="IPR005182">
    <property type="entry name" value="YdbS-like_PH"/>
</dbReference>
<dbReference type="Pfam" id="PF03703">
    <property type="entry name" value="bPH_2"/>
    <property type="match status" value="1"/>
</dbReference>
<evidence type="ECO:0000313" key="3">
    <source>
        <dbReference type="EMBL" id="OYR58408.1"/>
    </source>
</evidence>
<keyword evidence="1" id="KW-0472">Membrane</keyword>
<dbReference type="PANTHER" id="PTHR37938">
    <property type="entry name" value="BLL0215 PROTEIN"/>
    <property type="match status" value="1"/>
</dbReference>
<name>A0A256IPB2_9EURY</name>
<dbReference type="Proteomes" id="UP000216308">
    <property type="component" value="Unassembled WGS sequence"/>
</dbReference>
<dbReference type="RefSeq" id="WP_094530138.1">
    <property type="nucleotide sequence ID" value="NZ_NHPJ01000038.1"/>
</dbReference>
<comment type="caution">
    <text evidence="3">The sequence shown here is derived from an EMBL/GenBank/DDBJ whole genome shotgun (WGS) entry which is preliminary data.</text>
</comment>
<dbReference type="AlphaFoldDB" id="A0A256IPB2"/>
<evidence type="ECO:0000313" key="4">
    <source>
        <dbReference type="Proteomes" id="UP000216308"/>
    </source>
</evidence>
<proteinExistence type="predicted"/>
<organism evidence="3 4">
    <name type="scientific">Halorubrum halodurans</name>
    <dbReference type="NCBI Taxonomy" id="1383851"/>
    <lineage>
        <taxon>Archaea</taxon>
        <taxon>Methanobacteriati</taxon>
        <taxon>Methanobacteriota</taxon>
        <taxon>Stenosarchaea group</taxon>
        <taxon>Halobacteria</taxon>
        <taxon>Halobacteriales</taxon>
        <taxon>Haloferacaceae</taxon>
        <taxon>Halorubrum</taxon>
    </lineage>
</organism>
<evidence type="ECO:0000259" key="2">
    <source>
        <dbReference type="Pfam" id="PF03703"/>
    </source>
</evidence>
<keyword evidence="4" id="KW-1185">Reference proteome</keyword>
<keyword evidence="1" id="KW-1133">Transmembrane helix</keyword>
<dbReference type="EMBL" id="NHPJ01000038">
    <property type="protein sequence ID" value="OYR58408.1"/>
    <property type="molecule type" value="Genomic_DNA"/>
</dbReference>
<feature type="transmembrane region" description="Helical" evidence="1">
    <location>
        <begin position="50"/>
        <end position="68"/>
    </location>
</feature>
<keyword evidence="1" id="KW-0812">Transmembrane</keyword>